<evidence type="ECO:0000313" key="8">
    <source>
        <dbReference type="Proteomes" id="UP001652628"/>
    </source>
</evidence>
<feature type="domain" description="Chitin-binding type-2" evidence="7">
    <location>
        <begin position="147"/>
        <end position="203"/>
    </location>
</feature>
<sequence>MEKPICFVGLALVLLMLQACELVNARDEDICRLFSNNTVIRDPDSCSRSITCIDFVSHYSSCSGNTPFFDKDQGKCVKTLSSTSSCSISCEGVANHFLADPKSCYGYYYCSENEIAMYGKCPDSTHFNATTETCTHQYESACTTSTFEYCNIVPDNVNFDNLQGCDKYHVCTKGKLSDKTCTNQYYQASSGTCVAKALVNCDAHPNANLCGKASKPTVDKFVPDGATCRGYFYCAKQADGSPDQNPIWNQCPQDKFFDESSQMCISPTLVKCTNDRCDGRTLDFVLSTTLGCRNYYHCSGGVASAEKSCGNYFFDEELGGCVPNIKSYTACTK</sequence>
<dbReference type="Gene3D" id="2.170.140.10">
    <property type="entry name" value="Chitin binding domain"/>
    <property type="match status" value="2"/>
</dbReference>
<keyword evidence="2 6" id="KW-0732">Signal</keyword>
<evidence type="ECO:0000256" key="2">
    <source>
        <dbReference type="ARBA" id="ARBA00022729"/>
    </source>
</evidence>
<evidence type="ECO:0000256" key="5">
    <source>
        <dbReference type="ARBA" id="ARBA00023180"/>
    </source>
</evidence>
<feature type="domain" description="Chitin-binding type-2" evidence="7">
    <location>
        <begin position="28"/>
        <end position="86"/>
    </location>
</feature>
<gene>
    <name evidence="9" type="primary">LOC118877367</name>
</gene>
<dbReference type="InterPro" id="IPR002557">
    <property type="entry name" value="Chitin-bd_dom"/>
</dbReference>
<evidence type="ECO:0000259" key="7">
    <source>
        <dbReference type="PROSITE" id="PS50940"/>
    </source>
</evidence>
<feature type="domain" description="Chitin-binding type-2" evidence="7">
    <location>
        <begin position="87"/>
        <end position="144"/>
    </location>
</feature>
<keyword evidence="4" id="KW-1015">Disulfide bond</keyword>
<evidence type="ECO:0000256" key="3">
    <source>
        <dbReference type="ARBA" id="ARBA00022737"/>
    </source>
</evidence>
<keyword evidence="8" id="KW-1185">Reference proteome</keyword>
<evidence type="ECO:0000256" key="1">
    <source>
        <dbReference type="ARBA" id="ARBA00022669"/>
    </source>
</evidence>
<protein>
    <submittedName>
        <fullName evidence="9">Peritrophin-44</fullName>
    </submittedName>
</protein>
<dbReference type="RefSeq" id="XP_036671787.3">
    <property type="nucleotide sequence ID" value="XM_036815892.3"/>
</dbReference>
<evidence type="ECO:0000256" key="4">
    <source>
        <dbReference type="ARBA" id="ARBA00023157"/>
    </source>
</evidence>
<accession>A0AB40A579</accession>
<dbReference type="PROSITE" id="PS50940">
    <property type="entry name" value="CHIT_BIND_II"/>
    <property type="match status" value="4"/>
</dbReference>
<dbReference type="InterPro" id="IPR036508">
    <property type="entry name" value="Chitin-bd_dom_sf"/>
</dbReference>
<keyword evidence="1" id="KW-0147">Chitin-binding</keyword>
<organism evidence="8 9">
    <name type="scientific">Drosophila suzukii</name>
    <name type="common">Spotted-wing drosophila fruit fly</name>
    <dbReference type="NCBI Taxonomy" id="28584"/>
    <lineage>
        <taxon>Eukaryota</taxon>
        <taxon>Metazoa</taxon>
        <taxon>Ecdysozoa</taxon>
        <taxon>Arthropoda</taxon>
        <taxon>Hexapoda</taxon>
        <taxon>Insecta</taxon>
        <taxon>Pterygota</taxon>
        <taxon>Neoptera</taxon>
        <taxon>Endopterygota</taxon>
        <taxon>Diptera</taxon>
        <taxon>Brachycera</taxon>
        <taxon>Muscomorpha</taxon>
        <taxon>Ephydroidea</taxon>
        <taxon>Drosophilidae</taxon>
        <taxon>Drosophila</taxon>
        <taxon>Sophophora</taxon>
    </lineage>
</organism>
<name>A0AB40A579_DROSZ</name>
<dbReference type="AlphaFoldDB" id="A0AB40A579"/>
<feature type="chain" id="PRO_5046922336" evidence="6">
    <location>
        <begin position="26"/>
        <end position="333"/>
    </location>
</feature>
<dbReference type="Pfam" id="PF01607">
    <property type="entry name" value="CBM_14"/>
    <property type="match status" value="3"/>
</dbReference>
<keyword evidence="5" id="KW-0325">Glycoprotein</keyword>
<reference evidence="9" key="1">
    <citation type="submission" date="2025-08" db="UniProtKB">
        <authorList>
            <consortium name="RefSeq"/>
        </authorList>
    </citation>
    <scope>IDENTIFICATION</scope>
</reference>
<dbReference type="SMART" id="SM00494">
    <property type="entry name" value="ChtBD2"/>
    <property type="match status" value="5"/>
</dbReference>
<dbReference type="Proteomes" id="UP001652628">
    <property type="component" value="Chromosome 3"/>
</dbReference>
<dbReference type="GO" id="GO:0005576">
    <property type="term" value="C:extracellular region"/>
    <property type="evidence" value="ECO:0007669"/>
    <property type="project" value="InterPro"/>
</dbReference>
<evidence type="ECO:0000256" key="6">
    <source>
        <dbReference type="SAM" id="SignalP"/>
    </source>
</evidence>
<dbReference type="SUPFAM" id="SSF57625">
    <property type="entry name" value="Invertebrate chitin-binding proteins"/>
    <property type="match status" value="4"/>
</dbReference>
<proteinExistence type="predicted"/>
<keyword evidence="3" id="KW-0677">Repeat</keyword>
<feature type="signal peptide" evidence="6">
    <location>
        <begin position="1"/>
        <end position="25"/>
    </location>
</feature>
<evidence type="ECO:0000313" key="9">
    <source>
        <dbReference type="RefSeq" id="XP_036671787.3"/>
    </source>
</evidence>
<dbReference type="PROSITE" id="PS51257">
    <property type="entry name" value="PROKAR_LIPOPROTEIN"/>
    <property type="match status" value="1"/>
</dbReference>
<dbReference type="PANTHER" id="PTHR23301">
    <property type="entry name" value="CHITIN BINDING PERITROPHIN-A"/>
    <property type="match status" value="1"/>
</dbReference>
<dbReference type="InterPro" id="IPR051940">
    <property type="entry name" value="Chitin_bind-dev_reg"/>
</dbReference>
<dbReference type="GO" id="GO:0008061">
    <property type="term" value="F:chitin binding"/>
    <property type="evidence" value="ECO:0007669"/>
    <property type="project" value="UniProtKB-KW"/>
</dbReference>
<dbReference type="GeneID" id="118877367"/>
<dbReference type="PANTHER" id="PTHR23301:SF106">
    <property type="entry name" value="CHITIN-BINDING TYPE-2 DOMAIN-CONTAINING PROTEIN-RELATED"/>
    <property type="match status" value="1"/>
</dbReference>
<feature type="domain" description="Chitin-binding type-2" evidence="7">
    <location>
        <begin position="207"/>
        <end position="274"/>
    </location>
</feature>